<dbReference type="EC" id="2.3.2.27" evidence="3"/>
<dbReference type="GO" id="GO:0016020">
    <property type="term" value="C:membrane"/>
    <property type="evidence" value="ECO:0007669"/>
    <property type="project" value="UniProtKB-SubCell"/>
</dbReference>
<evidence type="ECO:0000313" key="15">
    <source>
        <dbReference type="Proteomes" id="UP001054252"/>
    </source>
</evidence>
<dbReference type="PANTHER" id="PTHR45977:SF13">
    <property type="entry name" value="GB|AAF27103.1"/>
    <property type="match status" value="1"/>
</dbReference>
<evidence type="ECO:0000256" key="8">
    <source>
        <dbReference type="ARBA" id="ARBA00022786"/>
    </source>
</evidence>
<dbReference type="GO" id="GO:0061630">
    <property type="term" value="F:ubiquitin protein ligase activity"/>
    <property type="evidence" value="ECO:0007669"/>
    <property type="project" value="UniProtKB-EC"/>
</dbReference>
<organism evidence="14 15">
    <name type="scientific">Rubroshorea leprosula</name>
    <dbReference type="NCBI Taxonomy" id="152421"/>
    <lineage>
        <taxon>Eukaryota</taxon>
        <taxon>Viridiplantae</taxon>
        <taxon>Streptophyta</taxon>
        <taxon>Embryophyta</taxon>
        <taxon>Tracheophyta</taxon>
        <taxon>Spermatophyta</taxon>
        <taxon>Magnoliopsida</taxon>
        <taxon>eudicotyledons</taxon>
        <taxon>Gunneridae</taxon>
        <taxon>Pentapetalae</taxon>
        <taxon>rosids</taxon>
        <taxon>malvids</taxon>
        <taxon>Malvales</taxon>
        <taxon>Dipterocarpaceae</taxon>
        <taxon>Rubroshorea</taxon>
    </lineage>
</organism>
<evidence type="ECO:0000256" key="5">
    <source>
        <dbReference type="ARBA" id="ARBA00022692"/>
    </source>
</evidence>
<evidence type="ECO:0000259" key="13">
    <source>
        <dbReference type="PROSITE" id="PS50089"/>
    </source>
</evidence>
<name>A0AAV5M2X3_9ROSI</name>
<dbReference type="GO" id="GO:0016567">
    <property type="term" value="P:protein ubiquitination"/>
    <property type="evidence" value="ECO:0007669"/>
    <property type="project" value="TreeGrafter"/>
</dbReference>
<keyword evidence="4" id="KW-0808">Transferase</keyword>
<dbReference type="InterPro" id="IPR001841">
    <property type="entry name" value="Znf_RING"/>
</dbReference>
<evidence type="ECO:0000256" key="2">
    <source>
        <dbReference type="ARBA" id="ARBA00004141"/>
    </source>
</evidence>
<dbReference type="PROSITE" id="PS50089">
    <property type="entry name" value="ZF_RING_2"/>
    <property type="match status" value="1"/>
</dbReference>
<evidence type="ECO:0000256" key="1">
    <source>
        <dbReference type="ARBA" id="ARBA00000900"/>
    </source>
</evidence>
<feature type="domain" description="RING-type" evidence="13">
    <location>
        <begin position="61"/>
        <end position="103"/>
    </location>
</feature>
<accession>A0AAV5M2X3</accession>
<evidence type="ECO:0000256" key="11">
    <source>
        <dbReference type="ARBA" id="ARBA00023136"/>
    </source>
</evidence>
<keyword evidence="8" id="KW-0833">Ubl conjugation pathway</keyword>
<keyword evidence="10" id="KW-1133">Transmembrane helix</keyword>
<dbReference type="SUPFAM" id="SSF57850">
    <property type="entry name" value="RING/U-box"/>
    <property type="match status" value="1"/>
</dbReference>
<gene>
    <name evidence="14" type="ORF">SLEP1_g51329</name>
</gene>
<dbReference type="SMART" id="SM00184">
    <property type="entry name" value="RING"/>
    <property type="match status" value="1"/>
</dbReference>
<dbReference type="GO" id="GO:0000325">
    <property type="term" value="C:plant-type vacuole"/>
    <property type="evidence" value="ECO:0007669"/>
    <property type="project" value="TreeGrafter"/>
</dbReference>
<reference evidence="14 15" key="1">
    <citation type="journal article" date="2021" name="Commun. Biol.">
        <title>The genome of Shorea leprosula (Dipterocarpaceae) highlights the ecological relevance of drought in aseasonal tropical rainforests.</title>
        <authorList>
            <person name="Ng K.K.S."/>
            <person name="Kobayashi M.J."/>
            <person name="Fawcett J.A."/>
            <person name="Hatakeyama M."/>
            <person name="Paape T."/>
            <person name="Ng C.H."/>
            <person name="Ang C.C."/>
            <person name="Tnah L.H."/>
            <person name="Lee C.T."/>
            <person name="Nishiyama T."/>
            <person name="Sese J."/>
            <person name="O'Brien M.J."/>
            <person name="Copetti D."/>
            <person name="Mohd Noor M.I."/>
            <person name="Ong R.C."/>
            <person name="Putra M."/>
            <person name="Sireger I.Z."/>
            <person name="Indrioko S."/>
            <person name="Kosugi Y."/>
            <person name="Izuno A."/>
            <person name="Isagi Y."/>
            <person name="Lee S.L."/>
            <person name="Shimizu K.K."/>
        </authorList>
    </citation>
    <scope>NUCLEOTIDE SEQUENCE [LARGE SCALE GENOMIC DNA]</scope>
    <source>
        <strain evidence="14">214</strain>
    </source>
</reference>
<keyword evidence="11" id="KW-0472">Membrane</keyword>
<evidence type="ECO:0000256" key="12">
    <source>
        <dbReference type="PROSITE-ProRule" id="PRU00175"/>
    </source>
</evidence>
<keyword evidence="7 12" id="KW-0863">Zinc-finger</keyword>
<keyword evidence="9" id="KW-0862">Zinc</keyword>
<evidence type="ECO:0000256" key="7">
    <source>
        <dbReference type="ARBA" id="ARBA00022771"/>
    </source>
</evidence>
<dbReference type="AlphaFoldDB" id="A0AAV5M2X3"/>
<evidence type="ECO:0000256" key="4">
    <source>
        <dbReference type="ARBA" id="ARBA00022679"/>
    </source>
</evidence>
<evidence type="ECO:0000256" key="10">
    <source>
        <dbReference type="ARBA" id="ARBA00022989"/>
    </source>
</evidence>
<dbReference type="GO" id="GO:0006511">
    <property type="term" value="P:ubiquitin-dependent protein catabolic process"/>
    <property type="evidence" value="ECO:0007669"/>
    <property type="project" value="TreeGrafter"/>
</dbReference>
<dbReference type="Proteomes" id="UP001054252">
    <property type="component" value="Unassembled WGS sequence"/>
</dbReference>
<dbReference type="InterPro" id="IPR013083">
    <property type="entry name" value="Znf_RING/FYVE/PHD"/>
</dbReference>
<comment type="caution">
    <text evidence="14">The sequence shown here is derived from an EMBL/GenBank/DDBJ whole genome shotgun (WGS) entry which is preliminary data.</text>
</comment>
<keyword evidence="5" id="KW-0812">Transmembrane</keyword>
<dbReference type="PANTHER" id="PTHR45977">
    <property type="entry name" value="TARGET OF ERK KINASE MPK-1"/>
    <property type="match status" value="1"/>
</dbReference>
<comment type="subcellular location">
    <subcellularLocation>
        <location evidence="2">Membrane</location>
        <topology evidence="2">Multi-pass membrane protein</topology>
    </subcellularLocation>
</comment>
<dbReference type="Pfam" id="PF13639">
    <property type="entry name" value="zf-RING_2"/>
    <property type="match status" value="1"/>
</dbReference>
<evidence type="ECO:0000256" key="6">
    <source>
        <dbReference type="ARBA" id="ARBA00022723"/>
    </source>
</evidence>
<proteinExistence type="predicted"/>
<dbReference type="EMBL" id="BPVZ01000177">
    <property type="protein sequence ID" value="GKV44110.1"/>
    <property type="molecule type" value="Genomic_DNA"/>
</dbReference>
<evidence type="ECO:0000256" key="3">
    <source>
        <dbReference type="ARBA" id="ARBA00012483"/>
    </source>
</evidence>
<evidence type="ECO:0000256" key="9">
    <source>
        <dbReference type="ARBA" id="ARBA00022833"/>
    </source>
</evidence>
<keyword evidence="6" id="KW-0479">Metal-binding</keyword>
<dbReference type="GO" id="GO:0008270">
    <property type="term" value="F:zinc ion binding"/>
    <property type="evidence" value="ECO:0007669"/>
    <property type="project" value="UniProtKB-KW"/>
</dbReference>
<sequence>MVLKKLVRFIYNLIGLRAQARIKDAVPTYVVVRPVSEMVEEGALSSPAESSSSEALEGEICCVCLSKLKKGEETRVLPCFHKFHRACVDKWLDGCRKTCPVCRFLVQEGERFNRGEDLTEEMMIWFSSFHVAGF</sequence>
<comment type="catalytic activity">
    <reaction evidence="1">
        <text>S-ubiquitinyl-[E2 ubiquitin-conjugating enzyme]-L-cysteine + [acceptor protein]-L-lysine = [E2 ubiquitin-conjugating enzyme]-L-cysteine + N(6)-ubiquitinyl-[acceptor protein]-L-lysine.</text>
        <dbReference type="EC" id="2.3.2.27"/>
    </reaction>
</comment>
<evidence type="ECO:0000313" key="14">
    <source>
        <dbReference type="EMBL" id="GKV44110.1"/>
    </source>
</evidence>
<keyword evidence="15" id="KW-1185">Reference proteome</keyword>
<dbReference type="Gene3D" id="3.30.40.10">
    <property type="entry name" value="Zinc/RING finger domain, C3HC4 (zinc finger)"/>
    <property type="match status" value="1"/>
</dbReference>
<protein>
    <recommendedName>
        <fullName evidence="3">RING-type E3 ubiquitin transferase</fullName>
        <ecNumber evidence="3">2.3.2.27</ecNumber>
    </recommendedName>
</protein>